<feature type="domain" description="Prolamin-like" evidence="3">
    <location>
        <begin position="33"/>
        <end position="107"/>
    </location>
</feature>
<reference evidence="4" key="1">
    <citation type="submission" date="2020-05" db="EMBL/GenBank/DDBJ databases">
        <title>WGS assembly of Corymbia citriodora subspecies variegata.</title>
        <authorList>
            <person name="Barry K."/>
            <person name="Hundley H."/>
            <person name="Shu S."/>
            <person name="Jenkins J."/>
            <person name="Grimwood J."/>
            <person name="Baten A."/>
        </authorList>
    </citation>
    <scope>NUCLEOTIDE SEQUENCE</scope>
    <source>
        <strain evidence="4">CV2-018</strain>
    </source>
</reference>
<keyword evidence="5" id="KW-1185">Reference proteome</keyword>
<comment type="caution">
    <text evidence="4">The sequence shown here is derived from an EMBL/GenBank/DDBJ whole genome shotgun (WGS) entry which is preliminary data.</text>
</comment>
<dbReference type="OrthoDB" id="1368054at2759"/>
<keyword evidence="1 2" id="KW-0732">Signal</keyword>
<evidence type="ECO:0000256" key="1">
    <source>
        <dbReference type="ARBA" id="ARBA00022729"/>
    </source>
</evidence>
<dbReference type="PANTHER" id="PTHR31207">
    <property type="entry name" value="ECA1 GAMETOGENESIS FAMILY PROTEIN (DUF784)-RELATED-RELATED"/>
    <property type="match status" value="1"/>
</dbReference>
<name>A0A8T0CK36_CORYI</name>
<dbReference type="SUPFAM" id="SSF47699">
    <property type="entry name" value="Bifunctional inhibitor/lipid-transfer protein/seed storage 2S albumin"/>
    <property type="match status" value="1"/>
</dbReference>
<gene>
    <name evidence="4" type="ORF">BT93_L2341</name>
</gene>
<dbReference type="InterPro" id="IPR036312">
    <property type="entry name" value="Bifun_inhib/LTP/seed_sf"/>
</dbReference>
<dbReference type="PANTHER" id="PTHR31207:SF23">
    <property type="entry name" value="DOWNREGULATED IN DIF1 18-RELATED"/>
    <property type="match status" value="1"/>
</dbReference>
<dbReference type="Proteomes" id="UP000806378">
    <property type="component" value="Unassembled WGS sequence"/>
</dbReference>
<evidence type="ECO:0000259" key="3">
    <source>
        <dbReference type="Pfam" id="PF05617"/>
    </source>
</evidence>
<organism evidence="4 5">
    <name type="scientific">Corymbia citriodora subsp. variegata</name>
    <dbReference type="NCBI Taxonomy" id="360336"/>
    <lineage>
        <taxon>Eukaryota</taxon>
        <taxon>Viridiplantae</taxon>
        <taxon>Streptophyta</taxon>
        <taxon>Embryophyta</taxon>
        <taxon>Tracheophyta</taxon>
        <taxon>Spermatophyta</taxon>
        <taxon>Magnoliopsida</taxon>
        <taxon>eudicotyledons</taxon>
        <taxon>Gunneridae</taxon>
        <taxon>Pentapetalae</taxon>
        <taxon>rosids</taxon>
        <taxon>malvids</taxon>
        <taxon>Myrtales</taxon>
        <taxon>Myrtaceae</taxon>
        <taxon>Myrtoideae</taxon>
        <taxon>Eucalypteae</taxon>
        <taxon>Corymbia</taxon>
    </lineage>
</organism>
<feature type="signal peptide" evidence="2">
    <location>
        <begin position="1"/>
        <end position="27"/>
    </location>
</feature>
<dbReference type="AlphaFoldDB" id="A0A8T0CK36"/>
<sequence>MAMLKNLSALTILLAITIALLPRATFATVGIPDCAKGVTGDCGFRFFKIIVLGDTSAPTDECCQQLVKAGKNCHNQFVESIVSSRKPIRGTISDVYRRSNEMWNNCSATSSVSPPEPAH</sequence>
<dbReference type="Pfam" id="PF05617">
    <property type="entry name" value="Prolamin_like"/>
    <property type="match status" value="1"/>
</dbReference>
<evidence type="ECO:0000313" key="4">
    <source>
        <dbReference type="EMBL" id="KAF7848051.1"/>
    </source>
</evidence>
<feature type="chain" id="PRO_5035842345" description="Prolamin-like domain-containing protein" evidence="2">
    <location>
        <begin position="28"/>
        <end position="119"/>
    </location>
</feature>
<dbReference type="EMBL" id="MU090332">
    <property type="protein sequence ID" value="KAF7848051.1"/>
    <property type="molecule type" value="Genomic_DNA"/>
</dbReference>
<dbReference type="InterPro" id="IPR008502">
    <property type="entry name" value="Prolamin-like"/>
</dbReference>
<protein>
    <recommendedName>
        <fullName evidence="3">Prolamin-like domain-containing protein</fullName>
    </recommendedName>
</protein>
<evidence type="ECO:0000313" key="5">
    <source>
        <dbReference type="Proteomes" id="UP000806378"/>
    </source>
</evidence>
<evidence type="ECO:0000256" key="2">
    <source>
        <dbReference type="SAM" id="SignalP"/>
    </source>
</evidence>
<dbReference type="InterPro" id="IPR040220">
    <property type="entry name" value="DD11"/>
</dbReference>
<accession>A0A8T0CK36</accession>
<dbReference type="Gramene" id="rna-gnl|WGS:JABURB|Cocit.L2341.1">
    <property type="protein sequence ID" value="cds-KAF7848051.1"/>
    <property type="gene ID" value="gene-BT93_L2341"/>
</dbReference>
<proteinExistence type="predicted"/>